<evidence type="ECO:0000256" key="2">
    <source>
        <dbReference type="ARBA" id="ARBA00023125"/>
    </source>
</evidence>
<dbReference type="InterPro" id="IPR018060">
    <property type="entry name" value="HTH_AraC"/>
</dbReference>
<dbReference type="Gene3D" id="2.60.120.10">
    <property type="entry name" value="Jelly Rolls"/>
    <property type="match status" value="1"/>
</dbReference>
<accession>A0AAP2DRR2</accession>
<evidence type="ECO:0000313" key="5">
    <source>
        <dbReference type="EMBL" id="MBT1699179.1"/>
    </source>
</evidence>
<name>A0AAP2DRR2_9BACT</name>
<protein>
    <submittedName>
        <fullName evidence="5">AraC family transcriptional regulator</fullName>
    </submittedName>
</protein>
<dbReference type="GO" id="GO:0003700">
    <property type="term" value="F:DNA-binding transcription factor activity"/>
    <property type="evidence" value="ECO:0007669"/>
    <property type="project" value="InterPro"/>
</dbReference>
<keyword evidence="3" id="KW-0804">Transcription</keyword>
<dbReference type="InterPro" id="IPR013096">
    <property type="entry name" value="Cupin_2"/>
</dbReference>
<keyword evidence="6" id="KW-1185">Reference proteome</keyword>
<dbReference type="SUPFAM" id="SSF46689">
    <property type="entry name" value="Homeodomain-like"/>
    <property type="match status" value="2"/>
</dbReference>
<dbReference type="CDD" id="cd06976">
    <property type="entry name" value="cupin_MtlR-like_N"/>
    <property type="match status" value="1"/>
</dbReference>
<dbReference type="Pfam" id="PF07883">
    <property type="entry name" value="Cupin_2"/>
    <property type="match status" value="1"/>
</dbReference>
<gene>
    <name evidence="5" type="ORF">KK083_19945</name>
</gene>
<dbReference type="SMART" id="SM00342">
    <property type="entry name" value="HTH_ARAC"/>
    <property type="match status" value="1"/>
</dbReference>
<dbReference type="GO" id="GO:0043565">
    <property type="term" value="F:sequence-specific DNA binding"/>
    <property type="evidence" value="ECO:0007669"/>
    <property type="project" value="InterPro"/>
</dbReference>
<keyword evidence="2" id="KW-0238">DNA-binding</keyword>
<organism evidence="5 6">
    <name type="scientific">Chryseosolibacter histidini</name>
    <dbReference type="NCBI Taxonomy" id="2782349"/>
    <lineage>
        <taxon>Bacteria</taxon>
        <taxon>Pseudomonadati</taxon>
        <taxon>Bacteroidota</taxon>
        <taxon>Cytophagia</taxon>
        <taxon>Cytophagales</taxon>
        <taxon>Chryseotaleaceae</taxon>
        <taxon>Chryseosolibacter</taxon>
    </lineage>
</organism>
<comment type="caution">
    <text evidence="5">The sequence shown here is derived from an EMBL/GenBank/DDBJ whole genome shotgun (WGS) entry which is preliminary data.</text>
</comment>
<evidence type="ECO:0000259" key="4">
    <source>
        <dbReference type="PROSITE" id="PS01124"/>
    </source>
</evidence>
<dbReference type="Proteomes" id="UP001319200">
    <property type="component" value="Unassembled WGS sequence"/>
</dbReference>
<dbReference type="PROSITE" id="PS01124">
    <property type="entry name" value="HTH_ARAC_FAMILY_2"/>
    <property type="match status" value="1"/>
</dbReference>
<dbReference type="EMBL" id="JAHESF010000022">
    <property type="protein sequence ID" value="MBT1699179.1"/>
    <property type="molecule type" value="Genomic_DNA"/>
</dbReference>
<evidence type="ECO:0000256" key="3">
    <source>
        <dbReference type="ARBA" id="ARBA00023163"/>
    </source>
</evidence>
<dbReference type="Gene3D" id="1.10.10.60">
    <property type="entry name" value="Homeodomain-like"/>
    <property type="match status" value="2"/>
</dbReference>
<dbReference type="Pfam" id="PF12833">
    <property type="entry name" value="HTH_18"/>
    <property type="match status" value="1"/>
</dbReference>
<evidence type="ECO:0000313" key="6">
    <source>
        <dbReference type="Proteomes" id="UP001319200"/>
    </source>
</evidence>
<reference evidence="5 6" key="1">
    <citation type="submission" date="2021-05" db="EMBL/GenBank/DDBJ databases">
        <title>A Polyphasic approach of four new species of the genus Ohtaekwangia: Ohtaekwangia histidinii sp. nov., Ohtaekwangia cretensis sp. nov., Ohtaekwangia indiensis sp. nov., Ohtaekwangia reichenbachii sp. nov. from diverse environment.</title>
        <authorList>
            <person name="Octaviana S."/>
        </authorList>
    </citation>
    <scope>NUCLEOTIDE SEQUENCE [LARGE SCALE GENOMIC DNA]</scope>
    <source>
        <strain evidence="5 6">PWU4</strain>
    </source>
</reference>
<dbReference type="InterPro" id="IPR037923">
    <property type="entry name" value="HTH-like"/>
</dbReference>
<dbReference type="RefSeq" id="WP_254166840.1">
    <property type="nucleotide sequence ID" value="NZ_JAHESF010000022.1"/>
</dbReference>
<proteinExistence type="predicted"/>
<feature type="domain" description="HTH araC/xylS-type" evidence="4">
    <location>
        <begin position="187"/>
        <end position="285"/>
    </location>
</feature>
<dbReference type="PANTHER" id="PTHR43280:SF27">
    <property type="entry name" value="TRANSCRIPTIONAL REGULATOR MTLR"/>
    <property type="match status" value="1"/>
</dbReference>
<dbReference type="InterPro" id="IPR009057">
    <property type="entry name" value="Homeodomain-like_sf"/>
</dbReference>
<sequence length="292" mass="33828">MKAALQKSPISHEHAFEVKFLRAPHFDPNWHFHPEYQLFIVLKGTGTRFIGDHVSPFKKGDLVFTGPDLPHLWRSDPEYFEGDEHLWTEGIVVYFHEHFLGNEFLQKKEAYRIRQLFTKAQRGMEIVGDTADKAAALMTELVTASDFESVLMLLNLLNLLANGSSHNLLSSAGYTNSLKESDTERMNRVHAYVMKNFREKITLEEVAAIANMTPTSFSRYFKTHANKTFSDFLTEIRIGYSCKLLIEKKMNISQVCYDSGFNTLSNFNRQFKTVTHYNPLEYRKKYAETEYP</sequence>
<dbReference type="InterPro" id="IPR014710">
    <property type="entry name" value="RmlC-like_jellyroll"/>
</dbReference>
<evidence type="ECO:0000256" key="1">
    <source>
        <dbReference type="ARBA" id="ARBA00023015"/>
    </source>
</evidence>
<keyword evidence="1" id="KW-0805">Transcription regulation</keyword>
<dbReference type="PANTHER" id="PTHR43280">
    <property type="entry name" value="ARAC-FAMILY TRANSCRIPTIONAL REGULATOR"/>
    <property type="match status" value="1"/>
</dbReference>
<dbReference type="AlphaFoldDB" id="A0AAP2DRR2"/>
<dbReference type="SUPFAM" id="SSF51215">
    <property type="entry name" value="Regulatory protein AraC"/>
    <property type="match status" value="1"/>
</dbReference>